<dbReference type="GO" id="GO:0008930">
    <property type="term" value="F:methylthioadenosine nucleosidase activity"/>
    <property type="evidence" value="ECO:0007669"/>
    <property type="project" value="TreeGrafter"/>
</dbReference>
<dbReference type="GO" id="GO:0009116">
    <property type="term" value="P:nucleoside metabolic process"/>
    <property type="evidence" value="ECO:0007669"/>
    <property type="project" value="InterPro"/>
</dbReference>
<sequence length="244" mass="26159">MYDPIAVTAAMEREVGFLRSALVPANSARKKIVSGAFGGKNVYLLRTGIGPLKTVQRLGELEQLCTPQCVISIGCAGALDSSLRIGDIIVSEALHDDVSSGSLWKTAPALVDVAIKSCEKLKVPYRVGNTVTTNAVAATPPEKRRLCQKYGALAVDMESAQVASWAARLQIPMLSVRSISDLADDTLPPELAGMYDKDGKLRIAQAFSLAGKPSLFLTAFRLKAQFDRSVSALARIMLPILQEI</sequence>
<name>A0A3A4NS04_ABYX5</name>
<feature type="domain" description="Nucleoside phosphorylase" evidence="1">
    <location>
        <begin position="4"/>
        <end position="186"/>
    </location>
</feature>
<evidence type="ECO:0000313" key="3">
    <source>
        <dbReference type="Proteomes" id="UP000265882"/>
    </source>
</evidence>
<dbReference type="InterPro" id="IPR000845">
    <property type="entry name" value="Nucleoside_phosphorylase_d"/>
</dbReference>
<dbReference type="Proteomes" id="UP000265882">
    <property type="component" value="Unassembled WGS sequence"/>
</dbReference>
<proteinExistence type="predicted"/>
<dbReference type="PANTHER" id="PTHR46832:SF1">
    <property type="entry name" value="5'-METHYLTHIOADENOSINE_S-ADENOSYLHOMOCYSTEINE NUCLEOSIDASE"/>
    <property type="match status" value="1"/>
</dbReference>
<dbReference type="InterPro" id="IPR035994">
    <property type="entry name" value="Nucleoside_phosphorylase_sf"/>
</dbReference>
<dbReference type="SUPFAM" id="SSF53167">
    <property type="entry name" value="Purine and uridine phosphorylases"/>
    <property type="match status" value="1"/>
</dbReference>
<dbReference type="CDD" id="cd17877">
    <property type="entry name" value="NP_MTAN-like"/>
    <property type="match status" value="1"/>
</dbReference>
<evidence type="ECO:0000259" key="1">
    <source>
        <dbReference type="Pfam" id="PF01048"/>
    </source>
</evidence>
<reference evidence="2 3" key="1">
    <citation type="journal article" date="2017" name="ISME J.">
        <title>Energy and carbon metabolisms in a deep terrestrial subsurface fluid microbial community.</title>
        <authorList>
            <person name="Momper L."/>
            <person name="Jungbluth S.P."/>
            <person name="Lee M.D."/>
            <person name="Amend J.P."/>
        </authorList>
    </citation>
    <scope>NUCLEOTIDE SEQUENCE [LARGE SCALE GENOMIC DNA]</scope>
    <source>
        <strain evidence="2">SURF_5</strain>
    </source>
</reference>
<protein>
    <recommendedName>
        <fullName evidence="1">Nucleoside phosphorylase domain-containing protein</fullName>
    </recommendedName>
</protein>
<gene>
    <name evidence="2" type="ORF">C4520_09145</name>
</gene>
<dbReference type="Gene3D" id="3.40.50.1580">
    <property type="entry name" value="Nucleoside phosphorylase domain"/>
    <property type="match status" value="1"/>
</dbReference>
<dbReference type="GO" id="GO:0008782">
    <property type="term" value="F:adenosylhomocysteine nucleosidase activity"/>
    <property type="evidence" value="ECO:0007669"/>
    <property type="project" value="TreeGrafter"/>
</dbReference>
<dbReference type="PANTHER" id="PTHR46832">
    <property type="entry name" value="5'-METHYLTHIOADENOSINE/S-ADENOSYLHOMOCYSTEINE NUCLEOSIDASE"/>
    <property type="match status" value="1"/>
</dbReference>
<dbReference type="AlphaFoldDB" id="A0A3A4NS04"/>
<accession>A0A3A4NS04</accession>
<dbReference type="GO" id="GO:0005829">
    <property type="term" value="C:cytosol"/>
    <property type="evidence" value="ECO:0007669"/>
    <property type="project" value="TreeGrafter"/>
</dbReference>
<evidence type="ECO:0000313" key="2">
    <source>
        <dbReference type="EMBL" id="RJP21812.1"/>
    </source>
</evidence>
<dbReference type="Pfam" id="PF01048">
    <property type="entry name" value="PNP_UDP_1"/>
    <property type="match status" value="1"/>
</dbReference>
<dbReference type="EMBL" id="QZKU01000064">
    <property type="protein sequence ID" value="RJP21812.1"/>
    <property type="molecule type" value="Genomic_DNA"/>
</dbReference>
<organism evidence="2 3">
    <name type="scientific">Abyssobacteria bacterium (strain SURF_5)</name>
    <dbReference type="NCBI Taxonomy" id="2093360"/>
    <lineage>
        <taxon>Bacteria</taxon>
        <taxon>Pseudomonadati</taxon>
        <taxon>Candidatus Hydrogenedentota</taxon>
        <taxon>Candidatus Abyssobacteria</taxon>
    </lineage>
</organism>
<dbReference type="GO" id="GO:0019284">
    <property type="term" value="P:L-methionine salvage from S-adenosylmethionine"/>
    <property type="evidence" value="ECO:0007669"/>
    <property type="project" value="TreeGrafter"/>
</dbReference>
<comment type="caution">
    <text evidence="2">The sequence shown here is derived from an EMBL/GenBank/DDBJ whole genome shotgun (WGS) entry which is preliminary data.</text>
</comment>